<dbReference type="OrthoDB" id="9793400at2"/>
<dbReference type="SUPFAM" id="SSF46689">
    <property type="entry name" value="Homeodomain-like"/>
    <property type="match status" value="2"/>
</dbReference>
<dbReference type="AlphaFoldDB" id="A0A1N7GAV9"/>
<dbReference type="CDD" id="cd03136">
    <property type="entry name" value="GATase1_AraC_ArgR_like"/>
    <property type="match status" value="1"/>
</dbReference>
<name>A0A1N7GAV9_9RHOB</name>
<sequence length="333" mass="36473">MMRSSYIPKGAASFRIARVEAPRMFDFVLLPKLTMLALSAAIEPLRVANQISQQELYRWRIMTPGGAPVVCSNNIAIVADAPLGPPERGARVFICSGVEPAETLDMSVTKWAARQAAHGVPVGAICTGAFTLARAGLLRGRRFTLHWENQPAFIEAWPDLVPTPNLYEVDRELMTAAGGSASTDLMLSVIEDDFGPEFALTVSDMCLHGRSHSDHAPQKTAHSAAIGSRNRHLIAAIRLMQLNLEEPLGVEEIARGSGISKRQLERSFAQHTGLSPRRYYTDLRLARAYSLLSETDLPIAEIAAATGFGGTSAFARAFRQKFDMAPGKFRKRW</sequence>
<protein>
    <submittedName>
        <fullName evidence="5">Transcriptional regulator, AraC family with amidase-like domain</fullName>
    </submittedName>
</protein>
<dbReference type="PROSITE" id="PS01124">
    <property type="entry name" value="HTH_ARAC_FAMILY_2"/>
    <property type="match status" value="1"/>
</dbReference>
<dbReference type="Gene3D" id="3.40.50.880">
    <property type="match status" value="1"/>
</dbReference>
<reference evidence="5 6" key="1">
    <citation type="submission" date="2017-01" db="EMBL/GenBank/DDBJ databases">
        <authorList>
            <person name="Mah S.A."/>
            <person name="Swanson W.J."/>
            <person name="Moy G.W."/>
            <person name="Vacquier V.D."/>
        </authorList>
    </citation>
    <scope>NUCLEOTIDE SEQUENCE [LARGE SCALE GENOMIC DNA]</scope>
    <source>
        <strain evidence="5 6">DSM 29590</strain>
    </source>
</reference>
<keyword evidence="3" id="KW-0804">Transcription</keyword>
<evidence type="ECO:0000256" key="1">
    <source>
        <dbReference type="ARBA" id="ARBA00023015"/>
    </source>
</evidence>
<dbReference type="InterPro" id="IPR002818">
    <property type="entry name" value="DJ-1/PfpI"/>
</dbReference>
<dbReference type="SUPFAM" id="SSF52317">
    <property type="entry name" value="Class I glutamine amidotransferase-like"/>
    <property type="match status" value="1"/>
</dbReference>
<dbReference type="GO" id="GO:0003700">
    <property type="term" value="F:DNA-binding transcription factor activity"/>
    <property type="evidence" value="ECO:0007669"/>
    <property type="project" value="InterPro"/>
</dbReference>
<dbReference type="PANTHER" id="PTHR46796">
    <property type="entry name" value="HTH-TYPE TRANSCRIPTIONAL ACTIVATOR RHAS-RELATED"/>
    <property type="match status" value="1"/>
</dbReference>
<dbReference type="InterPro" id="IPR020449">
    <property type="entry name" value="Tscrpt_reg_AraC-type_HTH"/>
</dbReference>
<dbReference type="Pfam" id="PF01965">
    <property type="entry name" value="DJ-1_PfpI"/>
    <property type="match status" value="1"/>
</dbReference>
<proteinExistence type="predicted"/>
<dbReference type="Pfam" id="PF12833">
    <property type="entry name" value="HTH_18"/>
    <property type="match status" value="1"/>
</dbReference>
<dbReference type="InterPro" id="IPR050204">
    <property type="entry name" value="AraC_XylS_family_regulators"/>
</dbReference>
<dbReference type="STRING" id="573024.SAMN05216208_0290"/>
<dbReference type="InterPro" id="IPR029062">
    <property type="entry name" value="Class_I_gatase-like"/>
</dbReference>
<keyword evidence="1" id="KW-0805">Transcription regulation</keyword>
<dbReference type="PRINTS" id="PR00032">
    <property type="entry name" value="HTHARAC"/>
</dbReference>
<dbReference type="EMBL" id="FTNV01000001">
    <property type="protein sequence ID" value="SIS09664.1"/>
    <property type="molecule type" value="Genomic_DNA"/>
</dbReference>
<accession>A0A1N7GAV9</accession>
<keyword evidence="6" id="KW-1185">Reference proteome</keyword>
<dbReference type="SMART" id="SM00342">
    <property type="entry name" value="HTH_ARAC"/>
    <property type="match status" value="1"/>
</dbReference>
<dbReference type="InterPro" id="IPR018060">
    <property type="entry name" value="HTH_AraC"/>
</dbReference>
<evidence type="ECO:0000259" key="4">
    <source>
        <dbReference type="PROSITE" id="PS01124"/>
    </source>
</evidence>
<feature type="domain" description="HTH araC/xylS-type" evidence="4">
    <location>
        <begin position="234"/>
        <end position="332"/>
    </location>
</feature>
<dbReference type="GO" id="GO:0043565">
    <property type="term" value="F:sequence-specific DNA binding"/>
    <property type="evidence" value="ECO:0007669"/>
    <property type="project" value="InterPro"/>
</dbReference>
<evidence type="ECO:0000313" key="5">
    <source>
        <dbReference type="EMBL" id="SIS09664.1"/>
    </source>
</evidence>
<dbReference type="Proteomes" id="UP000186019">
    <property type="component" value="Unassembled WGS sequence"/>
</dbReference>
<evidence type="ECO:0000256" key="3">
    <source>
        <dbReference type="ARBA" id="ARBA00023163"/>
    </source>
</evidence>
<dbReference type="Gene3D" id="1.10.10.60">
    <property type="entry name" value="Homeodomain-like"/>
    <property type="match status" value="2"/>
</dbReference>
<gene>
    <name evidence="5" type="ORF">SAMN05421666_1846</name>
</gene>
<evidence type="ECO:0000313" key="6">
    <source>
        <dbReference type="Proteomes" id="UP000186019"/>
    </source>
</evidence>
<organism evidence="5 6">
    <name type="scientific">Roseovarius nanhaiticus</name>
    <dbReference type="NCBI Taxonomy" id="573024"/>
    <lineage>
        <taxon>Bacteria</taxon>
        <taxon>Pseudomonadati</taxon>
        <taxon>Pseudomonadota</taxon>
        <taxon>Alphaproteobacteria</taxon>
        <taxon>Rhodobacterales</taxon>
        <taxon>Roseobacteraceae</taxon>
        <taxon>Roseovarius</taxon>
    </lineage>
</organism>
<dbReference type="InterPro" id="IPR009057">
    <property type="entry name" value="Homeodomain-like_sf"/>
</dbReference>
<keyword evidence="2" id="KW-0238">DNA-binding</keyword>
<evidence type="ECO:0000256" key="2">
    <source>
        <dbReference type="ARBA" id="ARBA00023125"/>
    </source>
</evidence>